<feature type="region of interest" description="Disordered" evidence="1">
    <location>
        <begin position="295"/>
        <end position="317"/>
    </location>
</feature>
<gene>
    <name evidence="2" type="ORF">SAMN05421870_118121</name>
</gene>
<feature type="region of interest" description="Disordered" evidence="1">
    <location>
        <begin position="141"/>
        <end position="221"/>
    </location>
</feature>
<dbReference type="STRING" id="943816.AN217_04085"/>
<reference evidence="3" key="1">
    <citation type="submission" date="2016-10" db="EMBL/GenBank/DDBJ databases">
        <authorList>
            <person name="Varghese N."/>
            <person name="Submissions S."/>
        </authorList>
    </citation>
    <scope>NUCLEOTIDE SEQUENCE [LARGE SCALE GENOMIC DNA]</scope>
    <source>
        <strain evidence="3">CGMCC 4.6825</strain>
    </source>
</reference>
<name>A0A1H9WKT9_9ACTN</name>
<feature type="region of interest" description="Disordered" evidence="1">
    <location>
        <begin position="32"/>
        <end position="55"/>
    </location>
</feature>
<dbReference type="Proteomes" id="UP000182841">
    <property type="component" value="Unassembled WGS sequence"/>
</dbReference>
<dbReference type="PRINTS" id="PR01217">
    <property type="entry name" value="PRICHEXTENSN"/>
</dbReference>
<protein>
    <recommendedName>
        <fullName evidence="4">DNA-binding protein</fullName>
    </recommendedName>
</protein>
<proteinExistence type="predicted"/>
<organism evidence="2 3">
    <name type="scientific">Streptomyces qinglanensis</name>
    <dbReference type="NCBI Taxonomy" id="943816"/>
    <lineage>
        <taxon>Bacteria</taxon>
        <taxon>Bacillati</taxon>
        <taxon>Actinomycetota</taxon>
        <taxon>Actinomycetes</taxon>
        <taxon>Kitasatosporales</taxon>
        <taxon>Streptomycetaceae</taxon>
        <taxon>Streptomyces</taxon>
    </lineage>
</organism>
<dbReference type="AlphaFoldDB" id="A0A1H9WKT9"/>
<dbReference type="EMBL" id="FOGO01000018">
    <property type="protein sequence ID" value="SES34454.1"/>
    <property type="molecule type" value="Genomic_DNA"/>
</dbReference>
<sequence>MQRPPAGTAIPIEGLTTEEEETFPMAVQQLNAAAPARPPSRPYRRCTSAKTAPAPARPGVVHIKYRHRERFTVVGNHLAQHRELSLLAIGLAVHIQSVPDGTRVDIKSLTARFPEGEARIAAALRELEAYGYLTRTTRRAPGGRLVTHTVSYDNPGAPQRRPHAAPRVTEEPRPTAAPRAVPPPPPAPPQATPAPPQPPKPTSLPAPKPPLPEPRTPDPVRHGTAAALLAGLRRDDDRLLLSERDVARLTPAVGAWLERGTGPEAVRRTLTAHLPAGPLRRPAALISHRLTVQLPAPLPEAPPPDRRPDPFQECPKCELPFRAPRPGRCRDCRGGAS</sequence>
<evidence type="ECO:0000313" key="2">
    <source>
        <dbReference type="EMBL" id="SES34454.1"/>
    </source>
</evidence>
<evidence type="ECO:0000256" key="1">
    <source>
        <dbReference type="SAM" id="MobiDB-lite"/>
    </source>
</evidence>
<feature type="compositionally biased region" description="Pro residues" evidence="1">
    <location>
        <begin position="180"/>
        <end position="214"/>
    </location>
</feature>
<evidence type="ECO:0000313" key="3">
    <source>
        <dbReference type="Proteomes" id="UP000182841"/>
    </source>
</evidence>
<evidence type="ECO:0008006" key="4">
    <source>
        <dbReference type="Google" id="ProtNLM"/>
    </source>
</evidence>
<keyword evidence="3" id="KW-1185">Reference proteome</keyword>
<accession>A0A1H9WKT9</accession>